<gene>
    <name evidence="2" type="ORF">MCHLO_09775</name>
</gene>
<organism evidence="2 3">
    <name type="scientific">Mycena chlorophos</name>
    <name type="common">Agaric fungus</name>
    <name type="synonym">Agaricus chlorophos</name>
    <dbReference type="NCBI Taxonomy" id="658473"/>
    <lineage>
        <taxon>Eukaryota</taxon>
        <taxon>Fungi</taxon>
        <taxon>Dikarya</taxon>
        <taxon>Basidiomycota</taxon>
        <taxon>Agaricomycotina</taxon>
        <taxon>Agaricomycetes</taxon>
        <taxon>Agaricomycetidae</taxon>
        <taxon>Agaricales</taxon>
        <taxon>Marasmiineae</taxon>
        <taxon>Mycenaceae</taxon>
        <taxon>Mycena</taxon>
    </lineage>
</organism>
<name>A0ABQ0LNV3_MYCCL</name>
<evidence type="ECO:0000256" key="1">
    <source>
        <dbReference type="SAM" id="MobiDB-lite"/>
    </source>
</evidence>
<evidence type="ECO:0000313" key="2">
    <source>
        <dbReference type="EMBL" id="GAT52755.1"/>
    </source>
</evidence>
<protein>
    <submittedName>
        <fullName evidence="2">Uncharacterized protein</fullName>
    </submittedName>
</protein>
<reference evidence="2" key="1">
    <citation type="submission" date="2014-09" db="EMBL/GenBank/DDBJ databases">
        <title>Genome sequence of the luminous mushroom Mycena chlorophos for searching fungal bioluminescence genes.</title>
        <authorList>
            <person name="Tanaka Y."/>
            <person name="Kasuga D."/>
            <person name="Oba Y."/>
            <person name="Hase S."/>
            <person name="Sato K."/>
            <person name="Oba Y."/>
            <person name="Sakakibara Y."/>
        </authorList>
    </citation>
    <scope>NUCLEOTIDE SEQUENCE</scope>
</reference>
<evidence type="ECO:0000313" key="3">
    <source>
        <dbReference type="Proteomes" id="UP000815677"/>
    </source>
</evidence>
<proteinExistence type="predicted"/>
<accession>A0ABQ0LNV3</accession>
<dbReference type="Proteomes" id="UP000815677">
    <property type="component" value="Unassembled WGS sequence"/>
</dbReference>
<sequence length="107" mass="11203">MQDAFYYSPGLLDMVLHPGFPLSDSTGPLAAICPQACCPNPAVSHVRELQRRLAVVSAEPAPNGSKRTQTTTLADSGRATVPQSTAGLQRECDGAGSEHERNGAVVV</sequence>
<feature type="region of interest" description="Disordered" evidence="1">
    <location>
        <begin position="57"/>
        <end position="107"/>
    </location>
</feature>
<dbReference type="EMBL" id="DF847917">
    <property type="protein sequence ID" value="GAT52755.1"/>
    <property type="molecule type" value="Genomic_DNA"/>
</dbReference>
<keyword evidence="3" id="KW-1185">Reference proteome</keyword>
<feature type="compositionally biased region" description="Polar residues" evidence="1">
    <location>
        <begin position="65"/>
        <end position="74"/>
    </location>
</feature>
<feature type="compositionally biased region" description="Basic and acidic residues" evidence="1">
    <location>
        <begin position="90"/>
        <end position="107"/>
    </location>
</feature>